<dbReference type="CDD" id="cd16026">
    <property type="entry name" value="GALNS_like"/>
    <property type="match status" value="1"/>
</dbReference>
<dbReference type="Pfam" id="PF14707">
    <property type="entry name" value="Sulfatase_C"/>
    <property type="match status" value="1"/>
</dbReference>
<feature type="signal peptide" evidence="5">
    <location>
        <begin position="1"/>
        <end position="21"/>
    </location>
</feature>
<dbReference type="RefSeq" id="WP_146451620.1">
    <property type="nucleotide sequence ID" value="NZ_SJPS01000004.1"/>
</dbReference>
<keyword evidence="5" id="KW-0732">Signal</keyword>
<keyword evidence="8" id="KW-1185">Reference proteome</keyword>
<gene>
    <name evidence="7" type="primary">atsA_24</name>
    <name evidence="7" type="ORF">Pla144_32870</name>
</gene>
<dbReference type="GO" id="GO:0046872">
    <property type="term" value="F:metal ion binding"/>
    <property type="evidence" value="ECO:0007669"/>
    <property type="project" value="UniProtKB-KW"/>
</dbReference>
<dbReference type="Gene3D" id="3.40.720.10">
    <property type="entry name" value="Alkaline Phosphatase, subunit A"/>
    <property type="match status" value="1"/>
</dbReference>
<dbReference type="InterPro" id="IPR000917">
    <property type="entry name" value="Sulfatase_N"/>
</dbReference>
<dbReference type="InterPro" id="IPR024607">
    <property type="entry name" value="Sulfatase_CS"/>
</dbReference>
<comment type="caution">
    <text evidence="7">The sequence shown here is derived from an EMBL/GenBank/DDBJ whole genome shotgun (WGS) entry which is preliminary data.</text>
</comment>
<feature type="chain" id="PRO_5022771318" evidence="5">
    <location>
        <begin position="22"/>
        <end position="468"/>
    </location>
</feature>
<dbReference type="GO" id="GO:0004065">
    <property type="term" value="F:arylsulfatase activity"/>
    <property type="evidence" value="ECO:0007669"/>
    <property type="project" value="UniProtKB-EC"/>
</dbReference>
<dbReference type="InterPro" id="IPR050738">
    <property type="entry name" value="Sulfatase"/>
</dbReference>
<proteinExistence type="inferred from homology"/>
<reference evidence="7 8" key="1">
    <citation type="submission" date="2019-02" db="EMBL/GenBank/DDBJ databases">
        <title>Deep-cultivation of Planctomycetes and their phenomic and genomic characterization uncovers novel biology.</title>
        <authorList>
            <person name="Wiegand S."/>
            <person name="Jogler M."/>
            <person name="Boedeker C."/>
            <person name="Pinto D."/>
            <person name="Vollmers J."/>
            <person name="Rivas-Marin E."/>
            <person name="Kohn T."/>
            <person name="Peeters S.H."/>
            <person name="Heuer A."/>
            <person name="Rast P."/>
            <person name="Oberbeckmann S."/>
            <person name="Bunk B."/>
            <person name="Jeske O."/>
            <person name="Meyerdierks A."/>
            <person name="Storesund J.E."/>
            <person name="Kallscheuer N."/>
            <person name="Luecker S."/>
            <person name="Lage O.M."/>
            <person name="Pohl T."/>
            <person name="Merkel B.J."/>
            <person name="Hornburger P."/>
            <person name="Mueller R.-W."/>
            <person name="Bruemmer F."/>
            <person name="Labrenz M."/>
            <person name="Spormann A.M."/>
            <person name="Op Den Camp H."/>
            <person name="Overmann J."/>
            <person name="Amann R."/>
            <person name="Jetten M.S.M."/>
            <person name="Mascher T."/>
            <person name="Medema M.H."/>
            <person name="Devos D.P."/>
            <person name="Kaster A.-K."/>
            <person name="Ovreas L."/>
            <person name="Rohde M."/>
            <person name="Galperin M.Y."/>
            <person name="Jogler C."/>
        </authorList>
    </citation>
    <scope>NUCLEOTIDE SEQUENCE [LARGE SCALE GENOMIC DNA]</scope>
    <source>
        <strain evidence="7 8">Pla144</strain>
    </source>
</reference>
<dbReference type="EMBL" id="SJPS01000004">
    <property type="protein sequence ID" value="TWU26070.1"/>
    <property type="molecule type" value="Genomic_DNA"/>
</dbReference>
<feature type="domain" description="Sulfatase N-terminal" evidence="6">
    <location>
        <begin position="25"/>
        <end position="334"/>
    </location>
</feature>
<dbReference type="PANTHER" id="PTHR42693">
    <property type="entry name" value="ARYLSULFATASE FAMILY MEMBER"/>
    <property type="match status" value="1"/>
</dbReference>
<keyword evidence="4" id="KW-0106">Calcium</keyword>
<accession>A0A5C6CNG5</accession>
<dbReference type="Gene3D" id="3.30.1120.10">
    <property type="match status" value="1"/>
</dbReference>
<dbReference type="AlphaFoldDB" id="A0A5C6CNG5"/>
<evidence type="ECO:0000256" key="4">
    <source>
        <dbReference type="ARBA" id="ARBA00022837"/>
    </source>
</evidence>
<evidence type="ECO:0000256" key="5">
    <source>
        <dbReference type="SAM" id="SignalP"/>
    </source>
</evidence>
<dbReference type="InterPro" id="IPR017850">
    <property type="entry name" value="Alkaline_phosphatase_core_sf"/>
</dbReference>
<dbReference type="OrthoDB" id="9783154at2"/>
<sequence length="468" mass="52154" precursor="true">MLHRSLICFLSLTIVAGVIHAAERPNFVVIFADDLGYADLGCFGAKDIETPAIDRMAREGRRFTDFYVASPTCTPSRAALLTGCYPLRAGFDVSIAVRKDGSRSPSRVLWPGSPMGLNPEEVTVAEALQDAGYATCMVGKWHLGDQPEFNPVNHGFDKYFGVLYSNDMSPYEYVRGTERLDEPLDRDEQLQRYTEEAVDFIQRERDKPFFLYLAHTMPHTPLGVSEKFRGVSKRGLYGDVVSEIDWSVGKILEVLRELELDERTLVVFTSDNGPWLHRGEDGGLATPLRGGKGSTYEGGVRVPCIMWQPNTVPADSVCNEISTTMDILPTFVSMSGGEVPTDRTIDGYDISQLVLGESQAASPYEYLLYYFGNELHGVRSGRWKLRAKNNLRNENIYNYSAPKDVYLPAALYDLERDPGEQKSVLKDHPKIVKRLQGYLDAARADLGDSLTGIKPSNMRPIGRVVSAQ</sequence>
<dbReference type="PROSITE" id="PS00149">
    <property type="entry name" value="SULFATASE_2"/>
    <property type="match status" value="1"/>
</dbReference>
<dbReference type="PROSITE" id="PS00523">
    <property type="entry name" value="SULFATASE_1"/>
    <property type="match status" value="1"/>
</dbReference>
<name>A0A5C6CNG5_9BACT</name>
<evidence type="ECO:0000256" key="3">
    <source>
        <dbReference type="ARBA" id="ARBA00022801"/>
    </source>
</evidence>
<evidence type="ECO:0000256" key="2">
    <source>
        <dbReference type="ARBA" id="ARBA00022723"/>
    </source>
</evidence>
<evidence type="ECO:0000256" key="1">
    <source>
        <dbReference type="ARBA" id="ARBA00008779"/>
    </source>
</evidence>
<protein>
    <submittedName>
        <fullName evidence="7">Arylsulfatase</fullName>
        <ecNumber evidence="7">3.1.6.1</ecNumber>
    </submittedName>
</protein>
<dbReference type="Proteomes" id="UP000318437">
    <property type="component" value="Unassembled WGS sequence"/>
</dbReference>
<dbReference type="SUPFAM" id="SSF53649">
    <property type="entry name" value="Alkaline phosphatase-like"/>
    <property type="match status" value="1"/>
</dbReference>
<dbReference type="Pfam" id="PF00884">
    <property type="entry name" value="Sulfatase"/>
    <property type="match status" value="1"/>
</dbReference>
<organism evidence="7 8">
    <name type="scientific">Bythopirellula polymerisocia</name>
    <dbReference type="NCBI Taxonomy" id="2528003"/>
    <lineage>
        <taxon>Bacteria</taxon>
        <taxon>Pseudomonadati</taxon>
        <taxon>Planctomycetota</taxon>
        <taxon>Planctomycetia</taxon>
        <taxon>Pirellulales</taxon>
        <taxon>Lacipirellulaceae</taxon>
        <taxon>Bythopirellula</taxon>
    </lineage>
</organism>
<evidence type="ECO:0000259" key="6">
    <source>
        <dbReference type="Pfam" id="PF00884"/>
    </source>
</evidence>
<evidence type="ECO:0000313" key="8">
    <source>
        <dbReference type="Proteomes" id="UP000318437"/>
    </source>
</evidence>
<keyword evidence="3 7" id="KW-0378">Hydrolase</keyword>
<evidence type="ECO:0000313" key="7">
    <source>
        <dbReference type="EMBL" id="TWU26070.1"/>
    </source>
</evidence>
<dbReference type="PANTHER" id="PTHR42693:SF53">
    <property type="entry name" value="ENDO-4-O-SULFATASE"/>
    <property type="match status" value="1"/>
</dbReference>
<keyword evidence="2" id="KW-0479">Metal-binding</keyword>
<comment type="similarity">
    <text evidence="1">Belongs to the sulfatase family.</text>
</comment>
<dbReference type="EC" id="3.1.6.1" evidence="7"/>